<organism evidence="2">
    <name type="scientific">marine sediment metagenome</name>
    <dbReference type="NCBI Taxonomy" id="412755"/>
    <lineage>
        <taxon>unclassified sequences</taxon>
        <taxon>metagenomes</taxon>
        <taxon>ecological metagenomes</taxon>
    </lineage>
</organism>
<evidence type="ECO:0000313" key="2">
    <source>
        <dbReference type="EMBL" id="GAH41651.1"/>
    </source>
</evidence>
<sequence length="133" mass="15485">RDQKIGTMTEEQKRLLEEYEKVKIELAKFAKLAEEAESQDFDFERITALLSIFRVLVEKIWQGQAHYRILMTLHGEKETMTRDELKNTTGIGGAYILRAVQELANVELVDHDIDTSQVSLRQRLYSKKALDEK</sequence>
<proteinExistence type="predicted"/>
<comment type="caution">
    <text evidence="2">The sequence shown here is derived from an EMBL/GenBank/DDBJ whole genome shotgun (WGS) entry which is preliminary data.</text>
</comment>
<dbReference type="AlphaFoldDB" id="X1F7P6"/>
<name>X1F7P6_9ZZZZ</name>
<gene>
    <name evidence="2" type="ORF">S03H2_24782</name>
</gene>
<protein>
    <submittedName>
        <fullName evidence="2">Uncharacterized protein</fullName>
    </submittedName>
</protein>
<evidence type="ECO:0000256" key="1">
    <source>
        <dbReference type="SAM" id="Coils"/>
    </source>
</evidence>
<feature type="non-terminal residue" evidence="2">
    <location>
        <position position="1"/>
    </location>
</feature>
<reference evidence="2" key="1">
    <citation type="journal article" date="2014" name="Front. Microbiol.">
        <title>High frequency of phylogenetically diverse reductive dehalogenase-homologous genes in deep subseafloor sedimentary metagenomes.</title>
        <authorList>
            <person name="Kawai M."/>
            <person name="Futagami T."/>
            <person name="Toyoda A."/>
            <person name="Takaki Y."/>
            <person name="Nishi S."/>
            <person name="Hori S."/>
            <person name="Arai W."/>
            <person name="Tsubouchi T."/>
            <person name="Morono Y."/>
            <person name="Uchiyama I."/>
            <person name="Ito T."/>
            <person name="Fujiyama A."/>
            <person name="Inagaki F."/>
            <person name="Takami H."/>
        </authorList>
    </citation>
    <scope>NUCLEOTIDE SEQUENCE</scope>
    <source>
        <strain evidence="2">Expedition CK06-06</strain>
    </source>
</reference>
<keyword evidence="1" id="KW-0175">Coiled coil</keyword>
<accession>X1F7P6</accession>
<feature type="coiled-coil region" evidence="1">
    <location>
        <begin position="5"/>
        <end position="39"/>
    </location>
</feature>
<dbReference type="EMBL" id="BARU01013858">
    <property type="protein sequence ID" value="GAH41651.1"/>
    <property type="molecule type" value="Genomic_DNA"/>
</dbReference>